<sequence>MEMAIASSFGIPKPKLTSFSTGKESDFIMLKKGLNSLLGPHRHLTEDYKYQVLLDHIKLPSTYQVAKRYVNDSTPYTSAMQALQQRYGQPRQLVQGELKAILTSPAIKPGDAQAFEDFPSAVNTLVGMLSNMDGPSKSELKCGSHVDTLLCKLPTSYRERFAEYCLSKGIIRSGSSQTLSTKRERFKPYCPYCSNQEHYLSACSEFAKLNTTERAAWIKEKN</sequence>
<dbReference type="Pfam" id="PF03564">
    <property type="entry name" value="DUF1759"/>
    <property type="match status" value="1"/>
</dbReference>
<proteinExistence type="predicted"/>
<reference evidence="1" key="1">
    <citation type="journal article" date="2023" name="Science">
        <title>Genome structures resolve the early diversification of teleost fishes.</title>
        <authorList>
            <person name="Parey E."/>
            <person name="Louis A."/>
            <person name="Montfort J."/>
            <person name="Bouchez O."/>
            <person name="Roques C."/>
            <person name="Iampietro C."/>
            <person name="Lluch J."/>
            <person name="Castinel A."/>
            <person name="Donnadieu C."/>
            <person name="Desvignes T."/>
            <person name="Floi Bucao C."/>
            <person name="Jouanno E."/>
            <person name="Wen M."/>
            <person name="Mejri S."/>
            <person name="Dirks R."/>
            <person name="Jansen H."/>
            <person name="Henkel C."/>
            <person name="Chen W.J."/>
            <person name="Zahm M."/>
            <person name="Cabau C."/>
            <person name="Klopp C."/>
            <person name="Thompson A.W."/>
            <person name="Robinson-Rechavi M."/>
            <person name="Braasch I."/>
            <person name="Lecointre G."/>
            <person name="Bobe J."/>
            <person name="Postlethwait J.H."/>
            <person name="Berthelot C."/>
            <person name="Roest Crollius H."/>
            <person name="Guiguen Y."/>
        </authorList>
    </citation>
    <scope>NUCLEOTIDE SEQUENCE</scope>
    <source>
        <strain evidence="1">WJC10195</strain>
    </source>
</reference>
<dbReference type="InterPro" id="IPR005312">
    <property type="entry name" value="DUF1759"/>
</dbReference>
<dbReference type="AlphaFoldDB" id="A0A9Q1F6Z2"/>
<dbReference type="PANTHER" id="PTHR47331:SF5">
    <property type="entry name" value="RIBONUCLEASE H"/>
    <property type="match status" value="1"/>
</dbReference>
<comment type="caution">
    <text evidence="1">The sequence shown here is derived from an EMBL/GenBank/DDBJ whole genome shotgun (WGS) entry which is preliminary data.</text>
</comment>
<name>A0A9Q1F6Z2_SYNKA</name>
<evidence type="ECO:0000313" key="1">
    <source>
        <dbReference type="EMBL" id="KAJ8352094.1"/>
    </source>
</evidence>
<accession>A0A9Q1F6Z2</accession>
<protein>
    <submittedName>
        <fullName evidence="1">Uncharacterized protein</fullName>
    </submittedName>
</protein>
<dbReference type="PANTHER" id="PTHR47331">
    <property type="entry name" value="PHD-TYPE DOMAIN-CONTAINING PROTEIN"/>
    <property type="match status" value="1"/>
</dbReference>
<organism evidence="1 2">
    <name type="scientific">Synaphobranchus kaupii</name>
    <name type="common">Kaup's arrowtooth eel</name>
    <dbReference type="NCBI Taxonomy" id="118154"/>
    <lineage>
        <taxon>Eukaryota</taxon>
        <taxon>Metazoa</taxon>
        <taxon>Chordata</taxon>
        <taxon>Craniata</taxon>
        <taxon>Vertebrata</taxon>
        <taxon>Euteleostomi</taxon>
        <taxon>Actinopterygii</taxon>
        <taxon>Neopterygii</taxon>
        <taxon>Teleostei</taxon>
        <taxon>Anguilliformes</taxon>
        <taxon>Synaphobranchidae</taxon>
        <taxon>Synaphobranchus</taxon>
    </lineage>
</organism>
<dbReference type="Proteomes" id="UP001152622">
    <property type="component" value="Chromosome 8"/>
</dbReference>
<gene>
    <name evidence="1" type="ORF">SKAU_G00235700</name>
</gene>
<evidence type="ECO:0000313" key="2">
    <source>
        <dbReference type="Proteomes" id="UP001152622"/>
    </source>
</evidence>
<dbReference type="EMBL" id="JAINUF010000008">
    <property type="protein sequence ID" value="KAJ8352094.1"/>
    <property type="molecule type" value="Genomic_DNA"/>
</dbReference>
<dbReference type="OrthoDB" id="8955269at2759"/>
<keyword evidence="2" id="KW-1185">Reference proteome</keyword>